<gene>
    <name evidence="2" type="ORF">L228DRAFT_129225</name>
</gene>
<evidence type="ECO:0000256" key="1">
    <source>
        <dbReference type="SAM" id="Phobius"/>
    </source>
</evidence>
<sequence>MGHYHKYSHRIVSKLQLISKFTFTHAFSKLVVIAYIPPIFFFFFFWFSSIWIPPVDFLFEPLIQICVNKGISQ</sequence>
<dbReference type="Proteomes" id="UP000076632">
    <property type="component" value="Unassembled WGS sequence"/>
</dbReference>
<proteinExistence type="predicted"/>
<feature type="transmembrane region" description="Helical" evidence="1">
    <location>
        <begin position="30"/>
        <end position="52"/>
    </location>
</feature>
<reference evidence="2 3" key="1">
    <citation type="journal article" date="2016" name="Fungal Biol.">
        <title>The genome of Xylona heveae provides a window into fungal endophytism.</title>
        <authorList>
            <person name="Gazis R."/>
            <person name="Kuo A."/>
            <person name="Riley R."/>
            <person name="LaButti K."/>
            <person name="Lipzen A."/>
            <person name="Lin J."/>
            <person name="Amirebrahimi M."/>
            <person name="Hesse C.N."/>
            <person name="Spatafora J.W."/>
            <person name="Henrissat B."/>
            <person name="Hainaut M."/>
            <person name="Grigoriev I.V."/>
            <person name="Hibbett D.S."/>
        </authorList>
    </citation>
    <scope>NUCLEOTIDE SEQUENCE [LARGE SCALE GENOMIC DNA]</scope>
    <source>
        <strain evidence="2 3">TC161</strain>
    </source>
</reference>
<keyword evidence="1" id="KW-0812">Transmembrane</keyword>
<evidence type="ECO:0000313" key="3">
    <source>
        <dbReference type="Proteomes" id="UP000076632"/>
    </source>
</evidence>
<keyword evidence="1" id="KW-1133">Transmembrane helix</keyword>
<dbReference type="EMBL" id="KV407458">
    <property type="protein sequence ID" value="KZF22589.1"/>
    <property type="molecule type" value="Genomic_DNA"/>
</dbReference>
<dbReference type="InParanoid" id="A0A165GTT2"/>
<keyword evidence="3" id="KW-1185">Reference proteome</keyword>
<organism evidence="2 3">
    <name type="scientific">Xylona heveae (strain CBS 132557 / TC161)</name>
    <dbReference type="NCBI Taxonomy" id="1328760"/>
    <lineage>
        <taxon>Eukaryota</taxon>
        <taxon>Fungi</taxon>
        <taxon>Dikarya</taxon>
        <taxon>Ascomycota</taxon>
        <taxon>Pezizomycotina</taxon>
        <taxon>Xylonomycetes</taxon>
        <taxon>Xylonales</taxon>
        <taxon>Xylonaceae</taxon>
        <taxon>Xylona</taxon>
    </lineage>
</organism>
<accession>A0A165GTT2</accession>
<dbReference type="GeneID" id="28894223"/>
<dbReference type="RefSeq" id="XP_018188144.1">
    <property type="nucleotide sequence ID" value="XM_018329086.1"/>
</dbReference>
<dbReference type="AlphaFoldDB" id="A0A165GTT2"/>
<protein>
    <submittedName>
        <fullName evidence="2">Uncharacterized protein</fullName>
    </submittedName>
</protein>
<keyword evidence="1" id="KW-0472">Membrane</keyword>
<evidence type="ECO:0000313" key="2">
    <source>
        <dbReference type="EMBL" id="KZF22589.1"/>
    </source>
</evidence>
<name>A0A165GTT2_XYLHT</name>